<sequence length="202" mass="23032">MGVKSPQRSGARADRKNRIQKNQAKNLLPNRLMVPLPKHSILIRKVYTLLINNYVIQNNISNNMNFTIDMKRKSLGYSLILLFFGIFGLIIYGAYVPSRKAQKQQIVCFKFKEGTKNEAVEQHMREFAALKHEIPQIISYTSGKALPGAGGSSAEYDVVHYLTFQSEADIETYNKNEKQRAFVKNNAGSWDKVFIISSDIRQ</sequence>
<proteinExistence type="predicted"/>
<keyword evidence="2" id="KW-0472">Membrane</keyword>
<comment type="subunit">
    <text evidence="1">Homodimer.</text>
</comment>
<keyword evidence="2" id="KW-1133">Transmembrane helix</keyword>
<keyword evidence="5" id="KW-1185">Reference proteome</keyword>
<protein>
    <submittedName>
        <fullName evidence="4">Dabb family protein</fullName>
    </submittedName>
</protein>
<dbReference type="InterPro" id="IPR044662">
    <property type="entry name" value="HS1/DABB1-like"/>
</dbReference>
<evidence type="ECO:0000313" key="4">
    <source>
        <dbReference type="EMBL" id="MFC5408147.1"/>
    </source>
</evidence>
<dbReference type="Proteomes" id="UP001596106">
    <property type="component" value="Unassembled WGS sequence"/>
</dbReference>
<dbReference type="PROSITE" id="PS51502">
    <property type="entry name" value="S_R_A_B_BARREL"/>
    <property type="match status" value="1"/>
</dbReference>
<reference evidence="5" key="1">
    <citation type="journal article" date="2019" name="Int. J. Syst. Evol. Microbiol.">
        <title>The Global Catalogue of Microorganisms (GCM) 10K type strain sequencing project: providing services to taxonomists for standard genome sequencing and annotation.</title>
        <authorList>
            <consortium name="The Broad Institute Genomics Platform"/>
            <consortium name="The Broad Institute Genome Sequencing Center for Infectious Disease"/>
            <person name="Wu L."/>
            <person name="Ma J."/>
        </authorList>
    </citation>
    <scope>NUCLEOTIDE SEQUENCE [LARGE SCALE GENOMIC DNA]</scope>
    <source>
        <strain evidence="5">CCUG 55250</strain>
    </source>
</reference>
<dbReference type="InterPro" id="IPR013097">
    <property type="entry name" value="Dabb"/>
</dbReference>
<dbReference type="InterPro" id="IPR011008">
    <property type="entry name" value="Dimeric_a/b-barrel"/>
</dbReference>
<dbReference type="Gene3D" id="3.30.70.100">
    <property type="match status" value="1"/>
</dbReference>
<dbReference type="SUPFAM" id="SSF54909">
    <property type="entry name" value="Dimeric alpha+beta barrel"/>
    <property type="match status" value="1"/>
</dbReference>
<evidence type="ECO:0000256" key="1">
    <source>
        <dbReference type="ARBA" id="ARBA00011738"/>
    </source>
</evidence>
<evidence type="ECO:0000256" key="2">
    <source>
        <dbReference type="SAM" id="Phobius"/>
    </source>
</evidence>
<organism evidence="4 5">
    <name type="scientific">Larkinella bovis</name>
    <dbReference type="NCBI Taxonomy" id="683041"/>
    <lineage>
        <taxon>Bacteria</taxon>
        <taxon>Pseudomonadati</taxon>
        <taxon>Bacteroidota</taxon>
        <taxon>Cytophagia</taxon>
        <taxon>Cytophagales</taxon>
        <taxon>Spirosomataceae</taxon>
        <taxon>Larkinella</taxon>
    </lineage>
</organism>
<dbReference type="RefSeq" id="WP_379840832.1">
    <property type="nucleotide sequence ID" value="NZ_JBHSMA010000001.1"/>
</dbReference>
<dbReference type="EMBL" id="JBHSMA010000001">
    <property type="protein sequence ID" value="MFC5408147.1"/>
    <property type="molecule type" value="Genomic_DNA"/>
</dbReference>
<feature type="domain" description="Stress-response A/B barrel" evidence="3">
    <location>
        <begin position="103"/>
        <end position="198"/>
    </location>
</feature>
<evidence type="ECO:0000259" key="3">
    <source>
        <dbReference type="PROSITE" id="PS51502"/>
    </source>
</evidence>
<keyword evidence="2" id="KW-0812">Transmembrane</keyword>
<dbReference type="PANTHER" id="PTHR33178">
    <property type="match status" value="1"/>
</dbReference>
<dbReference type="PANTHER" id="PTHR33178:SF10">
    <property type="entry name" value="STRESS-RESPONSE A_B BARREL DOMAIN-CONTAINING PROTEIN"/>
    <property type="match status" value="1"/>
</dbReference>
<evidence type="ECO:0000313" key="5">
    <source>
        <dbReference type="Proteomes" id="UP001596106"/>
    </source>
</evidence>
<gene>
    <name evidence="4" type="ORF">ACFPMF_02410</name>
</gene>
<accession>A0ABW0I7Q9</accession>
<name>A0ABW0I7Q9_9BACT</name>
<feature type="transmembrane region" description="Helical" evidence="2">
    <location>
        <begin position="74"/>
        <end position="95"/>
    </location>
</feature>
<dbReference type="Pfam" id="PF07876">
    <property type="entry name" value="Dabb"/>
    <property type="match status" value="1"/>
</dbReference>
<dbReference type="SMART" id="SM00886">
    <property type="entry name" value="Dabb"/>
    <property type="match status" value="1"/>
</dbReference>
<comment type="caution">
    <text evidence="4">The sequence shown here is derived from an EMBL/GenBank/DDBJ whole genome shotgun (WGS) entry which is preliminary data.</text>
</comment>